<reference evidence="2" key="1">
    <citation type="submission" date="2016-06" db="EMBL/GenBank/DDBJ databases">
        <title>Draft genome sequence of Desulfoplanes formicivorans strain Pf12B.</title>
        <authorList>
            <person name="Watanabe M."/>
            <person name="Kojima H."/>
            <person name="Fukui M."/>
        </authorList>
    </citation>
    <scope>NUCLEOTIDE SEQUENCE [LARGE SCALE GENOMIC DNA]</scope>
    <source>
        <strain evidence="2">Pf12B</strain>
    </source>
</reference>
<sequence length="419" mass="48472">MKNKIALYLFVIAGIQLLSNPSFALKYKLVPSIGVKETYDTKVGYTDEDDFIHSIISGLVYDAETMTSKVHFSGILDYSWYNKESEYDGFDQTYDLNLFHDFSERFSFGMRNNFIYDANSKRSFEETGEDLHSVDRIMYGVSPYFTFDIDERTRSRISYKVKGSDYQGYSHDDTYSDSMVHSFGASVERDLTELFTMGIAASADLRSYEKEEGENHYDHYKLSLLSKYRFSERTKLRFSVSTDQFYENEVNDDSDTTRSVNVSAGANYAVNEHCGLDVFIGTGDQTTFDESGTLGFDLTWKEETWNVAGGYKKDVTSGARGYDLNRDRVHLTAEYLASERLLYGVQGVYVYSDQTDTDDNDDERYTYYGMEPYLQYEIIKNSFIKAGYSYGVYTDRDADRDITRNKVYVMYTMTFPYEK</sequence>
<dbReference type="STRING" id="1592317.DPF_1635"/>
<organism evidence="1 2">
    <name type="scientific">Desulfoplanes formicivorans</name>
    <dbReference type="NCBI Taxonomy" id="1592317"/>
    <lineage>
        <taxon>Bacteria</taxon>
        <taxon>Pseudomonadati</taxon>
        <taxon>Thermodesulfobacteriota</taxon>
        <taxon>Desulfovibrionia</taxon>
        <taxon>Desulfovibrionales</taxon>
        <taxon>Desulfoplanaceae</taxon>
        <taxon>Desulfoplanes</taxon>
    </lineage>
</organism>
<gene>
    <name evidence="1" type="ORF">DPF_1635</name>
</gene>
<name>A0A194AIL5_9BACT</name>
<dbReference type="EMBL" id="BDFE01000016">
    <property type="protein sequence ID" value="GAU08916.1"/>
    <property type="molecule type" value="Genomic_DNA"/>
</dbReference>
<protein>
    <submittedName>
        <fullName evidence="1">Uncharacterized protein</fullName>
    </submittedName>
</protein>
<dbReference type="Proteomes" id="UP000095200">
    <property type="component" value="Unassembled WGS sequence"/>
</dbReference>
<accession>A0A194AIL5</accession>
<dbReference type="AlphaFoldDB" id="A0A194AIL5"/>
<keyword evidence="2" id="KW-1185">Reference proteome</keyword>
<proteinExistence type="predicted"/>
<evidence type="ECO:0000313" key="2">
    <source>
        <dbReference type="Proteomes" id="UP000095200"/>
    </source>
</evidence>
<evidence type="ECO:0000313" key="1">
    <source>
        <dbReference type="EMBL" id="GAU08916.1"/>
    </source>
</evidence>
<comment type="caution">
    <text evidence="1">The sequence shown here is derived from an EMBL/GenBank/DDBJ whole genome shotgun (WGS) entry which is preliminary data.</text>
</comment>